<sequence>MALDIDDAETEQLVQTLAERRGVSTDEAIKSAVRDALQRDAEVPSLWERLQPLQDRVAAWPSTGLEADKAFYDSLNGE</sequence>
<dbReference type="Proteomes" id="UP001055101">
    <property type="component" value="Unassembled WGS sequence"/>
</dbReference>
<evidence type="ECO:0008006" key="3">
    <source>
        <dbReference type="Google" id="ProtNLM"/>
    </source>
</evidence>
<dbReference type="EMBL" id="BPRA01000014">
    <property type="protein sequence ID" value="GJE56689.1"/>
    <property type="molecule type" value="Genomic_DNA"/>
</dbReference>
<name>A0ABQ4TQR6_9HYPH</name>
<comment type="caution">
    <text evidence="1">The sequence shown here is derived from an EMBL/GenBank/DDBJ whole genome shotgun (WGS) entry which is preliminary data.</text>
</comment>
<dbReference type="Pfam" id="PF07704">
    <property type="entry name" value="PSK_trans_fac"/>
    <property type="match status" value="1"/>
</dbReference>
<proteinExistence type="predicted"/>
<reference evidence="1" key="2">
    <citation type="submission" date="2021-08" db="EMBL/GenBank/DDBJ databases">
        <authorList>
            <person name="Tani A."/>
            <person name="Ola A."/>
            <person name="Ogura Y."/>
            <person name="Katsura K."/>
            <person name="Hayashi T."/>
        </authorList>
    </citation>
    <scope>NUCLEOTIDE SEQUENCE</scope>
    <source>
        <strain evidence="1">DSM 23674</strain>
    </source>
</reference>
<dbReference type="InterPro" id="IPR011660">
    <property type="entry name" value="VapB-like"/>
</dbReference>
<organism evidence="1 2">
    <name type="scientific">Methylobacterium thuringiense</name>
    <dbReference type="NCBI Taxonomy" id="1003091"/>
    <lineage>
        <taxon>Bacteria</taxon>
        <taxon>Pseudomonadati</taxon>
        <taxon>Pseudomonadota</taxon>
        <taxon>Alphaproteobacteria</taxon>
        <taxon>Hyphomicrobiales</taxon>
        <taxon>Methylobacteriaceae</taxon>
        <taxon>Methylobacterium</taxon>
    </lineage>
</organism>
<protein>
    <recommendedName>
        <fullName evidence="3">Transcription factor</fullName>
    </recommendedName>
</protein>
<evidence type="ECO:0000313" key="2">
    <source>
        <dbReference type="Proteomes" id="UP001055101"/>
    </source>
</evidence>
<gene>
    <name evidence="1" type="ORF">EKPJFOCH_3197</name>
</gene>
<accession>A0ABQ4TQR6</accession>
<keyword evidence="2" id="KW-1185">Reference proteome</keyword>
<evidence type="ECO:0000313" key="1">
    <source>
        <dbReference type="EMBL" id="GJE56689.1"/>
    </source>
</evidence>
<dbReference type="RefSeq" id="WP_147821642.1">
    <property type="nucleotide sequence ID" value="NZ_BPRA01000014.1"/>
</dbReference>
<reference evidence="1" key="1">
    <citation type="journal article" date="2021" name="Front. Microbiol.">
        <title>Comprehensive Comparative Genomics and Phenotyping of Methylobacterium Species.</title>
        <authorList>
            <person name="Alessa O."/>
            <person name="Ogura Y."/>
            <person name="Fujitani Y."/>
            <person name="Takami H."/>
            <person name="Hayashi T."/>
            <person name="Sahin N."/>
            <person name="Tani A."/>
        </authorList>
    </citation>
    <scope>NUCLEOTIDE SEQUENCE</scope>
    <source>
        <strain evidence="1">DSM 23674</strain>
    </source>
</reference>